<dbReference type="PANTHER" id="PTHR43567">
    <property type="entry name" value="FLAVOREDOXIN-RELATED-RELATED"/>
    <property type="match status" value="1"/>
</dbReference>
<dbReference type="EMBL" id="BARW01001943">
    <property type="protein sequence ID" value="GAI65683.1"/>
    <property type="molecule type" value="Genomic_DNA"/>
</dbReference>
<sequence length="192" mass="21029">MTKVKIGSSTFVCPQPVFLVGANVDDKPNFMTISWGGIASEQPPMISVAIRHNRYTYKGIKQTGHFSVNIPSKDIVSEADYCGIVSGSKANKVKICHFKVFYGKLINAPMIEQCPVNLECKLVHILDLGSHALVIGKIEETHITESCLTNGKPDVAKIEPFIYSEGVADQYQAFGDFIAGAFYAGQALKERE</sequence>
<evidence type="ECO:0000256" key="3">
    <source>
        <dbReference type="ARBA" id="ARBA00038054"/>
    </source>
</evidence>
<dbReference type="SMART" id="SM00903">
    <property type="entry name" value="Flavin_Reduct"/>
    <property type="match status" value="1"/>
</dbReference>
<organism evidence="5">
    <name type="scientific">marine sediment metagenome</name>
    <dbReference type="NCBI Taxonomy" id="412755"/>
    <lineage>
        <taxon>unclassified sequences</taxon>
        <taxon>metagenomes</taxon>
        <taxon>ecological metagenomes</taxon>
    </lineage>
</organism>
<protein>
    <recommendedName>
        <fullName evidence="4">Flavin reductase like domain-containing protein</fullName>
    </recommendedName>
</protein>
<dbReference type="InterPro" id="IPR052174">
    <property type="entry name" value="Flavoredoxin"/>
</dbReference>
<evidence type="ECO:0000256" key="2">
    <source>
        <dbReference type="ARBA" id="ARBA00022630"/>
    </source>
</evidence>
<evidence type="ECO:0000259" key="4">
    <source>
        <dbReference type="SMART" id="SM00903"/>
    </source>
</evidence>
<dbReference type="GO" id="GO:0010181">
    <property type="term" value="F:FMN binding"/>
    <property type="evidence" value="ECO:0007669"/>
    <property type="project" value="InterPro"/>
</dbReference>
<reference evidence="5" key="1">
    <citation type="journal article" date="2014" name="Front. Microbiol.">
        <title>High frequency of phylogenetically diverse reductive dehalogenase-homologous genes in deep subseafloor sedimentary metagenomes.</title>
        <authorList>
            <person name="Kawai M."/>
            <person name="Futagami T."/>
            <person name="Toyoda A."/>
            <person name="Takaki Y."/>
            <person name="Nishi S."/>
            <person name="Hori S."/>
            <person name="Arai W."/>
            <person name="Tsubouchi T."/>
            <person name="Morono Y."/>
            <person name="Uchiyama I."/>
            <person name="Ito T."/>
            <person name="Fujiyama A."/>
            <person name="Inagaki F."/>
            <person name="Takami H."/>
        </authorList>
    </citation>
    <scope>NUCLEOTIDE SEQUENCE</scope>
    <source>
        <strain evidence="5">Expedition CK06-06</strain>
    </source>
</reference>
<dbReference type="AlphaFoldDB" id="X1QBS5"/>
<proteinExistence type="inferred from homology"/>
<keyword evidence="2" id="KW-0285">Flavoprotein</keyword>
<comment type="caution">
    <text evidence="5">The sequence shown here is derived from an EMBL/GenBank/DDBJ whole genome shotgun (WGS) entry which is preliminary data.</text>
</comment>
<dbReference type="InterPro" id="IPR012349">
    <property type="entry name" value="Split_barrel_FMN-bd"/>
</dbReference>
<dbReference type="InterPro" id="IPR002563">
    <property type="entry name" value="Flavin_Rdtase-like_dom"/>
</dbReference>
<gene>
    <name evidence="5" type="ORF">S12H4_05763</name>
</gene>
<dbReference type="Gene3D" id="2.30.110.10">
    <property type="entry name" value="Electron Transport, Fmn-binding Protein, Chain A"/>
    <property type="match status" value="1"/>
</dbReference>
<dbReference type="PANTHER" id="PTHR43567:SF1">
    <property type="entry name" value="FLAVOREDOXIN"/>
    <property type="match status" value="1"/>
</dbReference>
<name>X1QBS5_9ZZZZ</name>
<feature type="domain" description="Flavin reductase like" evidence="4">
    <location>
        <begin position="11"/>
        <end position="163"/>
    </location>
</feature>
<evidence type="ECO:0000313" key="5">
    <source>
        <dbReference type="EMBL" id="GAI65683.1"/>
    </source>
</evidence>
<comment type="cofactor">
    <cofactor evidence="1">
        <name>FMN</name>
        <dbReference type="ChEBI" id="CHEBI:58210"/>
    </cofactor>
</comment>
<dbReference type="Pfam" id="PF01613">
    <property type="entry name" value="Flavin_Reduct"/>
    <property type="match status" value="1"/>
</dbReference>
<evidence type="ECO:0000256" key="1">
    <source>
        <dbReference type="ARBA" id="ARBA00001917"/>
    </source>
</evidence>
<comment type="similarity">
    <text evidence="3">Belongs to the flavoredoxin family.</text>
</comment>
<dbReference type="SUPFAM" id="SSF50475">
    <property type="entry name" value="FMN-binding split barrel"/>
    <property type="match status" value="1"/>
</dbReference>
<accession>X1QBS5</accession>